<name>A0ACB7WX02_9ERIC</name>
<comment type="caution">
    <text evidence="1">The sequence shown here is derived from an EMBL/GenBank/DDBJ whole genome shotgun (WGS) entry which is preliminary data.</text>
</comment>
<accession>A0ACB7WX02</accession>
<protein>
    <submittedName>
        <fullName evidence="1">Uncharacterized protein</fullName>
    </submittedName>
</protein>
<keyword evidence="2" id="KW-1185">Reference proteome</keyword>
<gene>
    <name evidence="1" type="ORF">Vadar_001261</name>
</gene>
<proteinExistence type="predicted"/>
<dbReference type="Proteomes" id="UP000828048">
    <property type="component" value="Chromosome 2"/>
</dbReference>
<dbReference type="EMBL" id="CM037152">
    <property type="protein sequence ID" value="KAH7832911.1"/>
    <property type="molecule type" value="Genomic_DNA"/>
</dbReference>
<sequence>MATACRSAVVAGARSITARSKTPLLKSLLSPKSSTPSPFSPSTRASAASRMAAVLGSVESMMPLHSVIASVRLRSSIAVDSTCWSLLSQDFAVPRDFVASVPLERYRRYLEYETDIHSTLFNSKGYVSLCLPCQDKINKQSHEKLLSDLIEKRSNPFLLVQFEDLGSYCFLMMQMQEWRICFQETYLMFPMLI</sequence>
<evidence type="ECO:0000313" key="2">
    <source>
        <dbReference type="Proteomes" id="UP000828048"/>
    </source>
</evidence>
<reference evidence="1 2" key="1">
    <citation type="journal article" date="2021" name="Hortic Res">
        <title>High-quality reference genome and annotation aids understanding of berry development for evergreen blueberry (Vaccinium darrowii).</title>
        <authorList>
            <person name="Yu J."/>
            <person name="Hulse-Kemp A.M."/>
            <person name="Babiker E."/>
            <person name="Staton M."/>
        </authorList>
    </citation>
    <scope>NUCLEOTIDE SEQUENCE [LARGE SCALE GENOMIC DNA]</scope>
    <source>
        <strain evidence="2">cv. NJ 8807/NJ 8810</strain>
        <tissue evidence="1">Young leaf</tissue>
    </source>
</reference>
<evidence type="ECO:0000313" key="1">
    <source>
        <dbReference type="EMBL" id="KAH7832911.1"/>
    </source>
</evidence>
<organism evidence="1 2">
    <name type="scientific">Vaccinium darrowii</name>
    <dbReference type="NCBI Taxonomy" id="229202"/>
    <lineage>
        <taxon>Eukaryota</taxon>
        <taxon>Viridiplantae</taxon>
        <taxon>Streptophyta</taxon>
        <taxon>Embryophyta</taxon>
        <taxon>Tracheophyta</taxon>
        <taxon>Spermatophyta</taxon>
        <taxon>Magnoliopsida</taxon>
        <taxon>eudicotyledons</taxon>
        <taxon>Gunneridae</taxon>
        <taxon>Pentapetalae</taxon>
        <taxon>asterids</taxon>
        <taxon>Ericales</taxon>
        <taxon>Ericaceae</taxon>
        <taxon>Vaccinioideae</taxon>
        <taxon>Vaccinieae</taxon>
        <taxon>Vaccinium</taxon>
    </lineage>
</organism>